<dbReference type="EMBL" id="VIKS01000012">
    <property type="protein sequence ID" value="TQV85480.1"/>
    <property type="molecule type" value="Genomic_DNA"/>
</dbReference>
<evidence type="ECO:0000313" key="3">
    <source>
        <dbReference type="Proteomes" id="UP000315439"/>
    </source>
</evidence>
<protein>
    <submittedName>
        <fullName evidence="2">Uncharacterized protein</fullName>
    </submittedName>
</protein>
<dbReference type="OrthoDB" id="9898056at2"/>
<feature type="transmembrane region" description="Helical" evidence="1">
    <location>
        <begin position="46"/>
        <end position="65"/>
    </location>
</feature>
<proteinExistence type="predicted"/>
<dbReference type="Proteomes" id="UP000315439">
    <property type="component" value="Unassembled WGS sequence"/>
</dbReference>
<comment type="caution">
    <text evidence="2">The sequence shown here is derived from an EMBL/GenBank/DDBJ whole genome shotgun (WGS) entry which is preliminary data.</text>
</comment>
<organism evidence="2 3">
    <name type="scientific">Aliikangiella coralliicola</name>
    <dbReference type="NCBI Taxonomy" id="2592383"/>
    <lineage>
        <taxon>Bacteria</taxon>
        <taxon>Pseudomonadati</taxon>
        <taxon>Pseudomonadota</taxon>
        <taxon>Gammaproteobacteria</taxon>
        <taxon>Oceanospirillales</taxon>
        <taxon>Pleioneaceae</taxon>
        <taxon>Aliikangiella</taxon>
    </lineage>
</organism>
<gene>
    <name evidence="2" type="ORF">FLL46_20155</name>
</gene>
<sequence length="191" mass="21526">MWHKSCLILANYRMMNYLTWRMNQNQTWNIEIKSDETCGENMAKTFTIAILLVASIIAGLFYAIYSDPERHDHQLFELAIKTFANNAEKLEQEFQSSGTLPAISQTHSLSFTDLTNTQSTISLDMRVTGNAITLQFGDGESLLANQSILLEPFIANSKIRWKCIGGSALIRLRTKACRLGEGIQTQEIVSQ</sequence>
<accession>A0A545U7M8</accession>
<keyword evidence="1" id="KW-0472">Membrane</keyword>
<evidence type="ECO:0000313" key="2">
    <source>
        <dbReference type="EMBL" id="TQV85480.1"/>
    </source>
</evidence>
<dbReference type="AlphaFoldDB" id="A0A545U7M8"/>
<dbReference type="RefSeq" id="WP_142933157.1">
    <property type="nucleotide sequence ID" value="NZ_ML660168.1"/>
</dbReference>
<keyword evidence="1" id="KW-1133">Transmembrane helix</keyword>
<keyword evidence="3" id="KW-1185">Reference proteome</keyword>
<keyword evidence="1" id="KW-0812">Transmembrane</keyword>
<evidence type="ECO:0000256" key="1">
    <source>
        <dbReference type="SAM" id="Phobius"/>
    </source>
</evidence>
<reference evidence="2 3" key="1">
    <citation type="submission" date="2019-07" db="EMBL/GenBank/DDBJ databases">
        <title>Draft genome for Aliikangiella sp. M105.</title>
        <authorList>
            <person name="Wang G."/>
        </authorList>
    </citation>
    <scope>NUCLEOTIDE SEQUENCE [LARGE SCALE GENOMIC DNA]</scope>
    <source>
        <strain evidence="2 3">M105</strain>
    </source>
</reference>
<name>A0A545U7M8_9GAMM</name>